<accession>A0ABT1EBZ0</accession>
<dbReference type="PROSITE" id="PS51257">
    <property type="entry name" value="PROKAR_LIPOPROTEIN"/>
    <property type="match status" value="1"/>
</dbReference>
<sequence length="144" mass="16363">MKKTLIILCFLFLFSLIGCKKAEEPTDIEKEISTDSSENEVIDLTVLNSTMVYAEVFNIVSNPDDYLGKTIVMEGLHYTNHIDETNTTYHFVVIQDATSCCQQGLEFIYNDDTSYPQDGTPVEVSGTFEKYTEGEDVFYRVHAM</sequence>
<protein>
    <recommendedName>
        <fullName evidence="4">DUF3221 domain-containing protein</fullName>
    </recommendedName>
</protein>
<evidence type="ECO:0000256" key="1">
    <source>
        <dbReference type="SAM" id="SignalP"/>
    </source>
</evidence>
<dbReference type="Proteomes" id="UP001523566">
    <property type="component" value="Unassembled WGS sequence"/>
</dbReference>
<reference evidence="2 3" key="1">
    <citation type="journal article" date="2022" name="Genome Biol. Evol.">
        <title>Host diet, physiology and behaviors set the stage for Lachnospiraceae cladogenesis.</title>
        <authorList>
            <person name="Vera-Ponce De Leon A."/>
            <person name="Schneider M."/>
            <person name="Jahnes B.C."/>
            <person name="Sadowski V."/>
            <person name="Camuy-Velez L.A."/>
            <person name="Duan J."/>
            <person name="Sabree Z.L."/>
        </authorList>
    </citation>
    <scope>NUCLEOTIDE SEQUENCE [LARGE SCALE GENOMIC DNA]</scope>
    <source>
        <strain evidence="2 3">PAL113</strain>
    </source>
</reference>
<evidence type="ECO:0000313" key="3">
    <source>
        <dbReference type="Proteomes" id="UP001523566"/>
    </source>
</evidence>
<comment type="caution">
    <text evidence="2">The sequence shown here is derived from an EMBL/GenBank/DDBJ whole genome shotgun (WGS) entry which is preliminary data.</text>
</comment>
<keyword evidence="1" id="KW-0732">Signal</keyword>
<feature type="signal peptide" evidence="1">
    <location>
        <begin position="1"/>
        <end position="22"/>
    </location>
</feature>
<proteinExistence type="predicted"/>
<feature type="chain" id="PRO_5047489911" description="DUF3221 domain-containing protein" evidence="1">
    <location>
        <begin position="23"/>
        <end position="144"/>
    </location>
</feature>
<gene>
    <name evidence="2" type="ORF">NK125_08005</name>
</gene>
<evidence type="ECO:0000313" key="2">
    <source>
        <dbReference type="EMBL" id="MCP1102351.1"/>
    </source>
</evidence>
<organism evidence="2 3">
    <name type="scientific">Aequitasia blattaphilus</name>
    <dbReference type="NCBI Taxonomy" id="2949332"/>
    <lineage>
        <taxon>Bacteria</taxon>
        <taxon>Bacillati</taxon>
        <taxon>Bacillota</taxon>
        <taxon>Clostridia</taxon>
        <taxon>Lachnospirales</taxon>
        <taxon>Lachnospiraceae</taxon>
        <taxon>Aequitasia</taxon>
    </lineage>
</organism>
<keyword evidence="3" id="KW-1185">Reference proteome</keyword>
<name>A0ABT1EBZ0_9FIRM</name>
<dbReference type="RefSeq" id="WP_262066138.1">
    <property type="nucleotide sequence ID" value="NZ_JAMXOD010000010.1"/>
</dbReference>
<dbReference type="EMBL" id="JAMZFW010000010">
    <property type="protein sequence ID" value="MCP1102351.1"/>
    <property type="molecule type" value="Genomic_DNA"/>
</dbReference>
<evidence type="ECO:0008006" key="4">
    <source>
        <dbReference type="Google" id="ProtNLM"/>
    </source>
</evidence>